<dbReference type="InterPro" id="IPR050071">
    <property type="entry name" value="Dehydroquinate_synthase"/>
</dbReference>
<dbReference type="Gene3D" id="1.20.1090.10">
    <property type="entry name" value="Dehydroquinate synthase-like - alpha domain"/>
    <property type="match status" value="1"/>
</dbReference>
<keyword evidence="10" id="KW-0547">Nucleotide-binding</keyword>
<evidence type="ECO:0000256" key="4">
    <source>
        <dbReference type="ARBA" id="ARBA00022490"/>
    </source>
</evidence>
<dbReference type="AlphaFoldDB" id="A0A0K2SMV2"/>
<dbReference type="Pfam" id="PF01202">
    <property type="entry name" value="SKI"/>
    <property type="match status" value="1"/>
</dbReference>
<dbReference type="SUPFAM" id="SSF52540">
    <property type="entry name" value="P-loop containing nucleoside triphosphate hydrolases"/>
    <property type="match status" value="1"/>
</dbReference>
<name>A0A0K2SMV2_LIMPI</name>
<dbReference type="HAMAP" id="MF_00109">
    <property type="entry name" value="Shikimate_kinase"/>
    <property type="match status" value="1"/>
</dbReference>
<dbReference type="GO" id="GO:0003856">
    <property type="term" value="F:3-dehydroquinate synthase activity"/>
    <property type="evidence" value="ECO:0007669"/>
    <property type="project" value="UniProtKB-UniRule"/>
</dbReference>
<dbReference type="Gene3D" id="3.40.50.1970">
    <property type="match status" value="1"/>
</dbReference>
<evidence type="ECO:0000256" key="6">
    <source>
        <dbReference type="ARBA" id="ARBA00023027"/>
    </source>
</evidence>
<evidence type="ECO:0000256" key="1">
    <source>
        <dbReference type="ARBA" id="ARBA00001393"/>
    </source>
</evidence>
<proteinExistence type="inferred from homology"/>
<dbReference type="Pfam" id="PF24621">
    <property type="entry name" value="DHQS_C"/>
    <property type="match status" value="1"/>
</dbReference>
<feature type="domain" description="3-dehydroquinate synthase C-terminal" evidence="12">
    <location>
        <begin position="345"/>
        <end position="487"/>
    </location>
</feature>
<keyword evidence="10" id="KW-0808">Transferase</keyword>
<dbReference type="EMBL" id="AP014924">
    <property type="protein sequence ID" value="BAS28441.1"/>
    <property type="molecule type" value="Genomic_DNA"/>
</dbReference>
<protein>
    <recommendedName>
        <fullName evidence="10">Shikimate kinase</fullName>
        <shortName evidence="10">SK</shortName>
        <ecNumber evidence="10">2.7.1.71</ecNumber>
    </recommendedName>
</protein>
<keyword evidence="4 10" id="KW-0963">Cytoplasm</keyword>
<feature type="binding site" evidence="10">
    <location>
        <position position="29"/>
    </location>
    <ligand>
        <name>substrate</name>
    </ligand>
</feature>
<comment type="function">
    <text evidence="10">Catalyzes the specific phosphorylation of the 3-hydroxyl group of shikimic acid using ATP as a cosubstrate.</text>
</comment>
<dbReference type="GO" id="GO:0004765">
    <property type="term" value="F:shikimate kinase activity"/>
    <property type="evidence" value="ECO:0007669"/>
    <property type="project" value="UniProtKB-UniRule"/>
</dbReference>
<evidence type="ECO:0000259" key="12">
    <source>
        <dbReference type="Pfam" id="PF24621"/>
    </source>
</evidence>
<comment type="subunit">
    <text evidence="10">Monomer.</text>
</comment>
<keyword evidence="9" id="KW-0511">Multifunctional enzyme</keyword>
<evidence type="ECO:0000256" key="7">
    <source>
        <dbReference type="ARBA" id="ARBA00023141"/>
    </source>
</evidence>
<feature type="binding site" evidence="10">
    <location>
        <begin position="7"/>
        <end position="12"/>
    </location>
    <ligand>
        <name>ATP</name>
        <dbReference type="ChEBI" id="CHEBI:30616"/>
    </ligand>
</feature>
<dbReference type="KEGG" id="lpil:LIP_2611"/>
<dbReference type="InterPro" id="IPR016037">
    <property type="entry name" value="DHQ_synth_AroB"/>
</dbReference>
<dbReference type="GO" id="GO:0009073">
    <property type="term" value="P:aromatic amino acid family biosynthetic process"/>
    <property type="evidence" value="ECO:0007669"/>
    <property type="project" value="UniProtKB-KW"/>
</dbReference>
<keyword evidence="7 10" id="KW-0057">Aromatic amino acid biosynthesis</keyword>
<dbReference type="InterPro" id="IPR031322">
    <property type="entry name" value="Shikimate/glucono_kinase"/>
</dbReference>
<dbReference type="PRINTS" id="PR01100">
    <property type="entry name" value="SHIKIMTKNASE"/>
</dbReference>
<dbReference type="CDD" id="cd00464">
    <property type="entry name" value="SK"/>
    <property type="match status" value="1"/>
</dbReference>
<dbReference type="GO" id="GO:0005737">
    <property type="term" value="C:cytoplasm"/>
    <property type="evidence" value="ECO:0007669"/>
    <property type="project" value="UniProtKB-SubCell"/>
</dbReference>
<dbReference type="NCBIfam" id="TIGR01357">
    <property type="entry name" value="aroB"/>
    <property type="match status" value="1"/>
</dbReference>
<comment type="cofactor">
    <cofactor evidence="10">
        <name>Mg(2+)</name>
        <dbReference type="ChEBI" id="CHEBI:18420"/>
    </cofactor>
    <text evidence="10">Binds 1 Mg(2+) ion per subunit.</text>
</comment>
<keyword evidence="8" id="KW-0456">Lyase</keyword>
<accession>A0A0K2SMV2</accession>
<comment type="caution">
    <text evidence="10">Lacks conserved residue(s) required for the propagation of feature annotation.</text>
</comment>
<evidence type="ECO:0000256" key="10">
    <source>
        <dbReference type="HAMAP-Rule" id="MF_00109"/>
    </source>
</evidence>
<evidence type="ECO:0000313" key="13">
    <source>
        <dbReference type="EMBL" id="BAS28441.1"/>
    </source>
</evidence>
<keyword evidence="5 10" id="KW-0028">Amino-acid biosynthesis</keyword>
<feature type="binding site" evidence="10">
    <location>
        <position position="11"/>
    </location>
    <ligand>
        <name>Mg(2+)</name>
        <dbReference type="ChEBI" id="CHEBI:18420"/>
    </ligand>
</feature>
<dbReference type="InterPro" id="IPR027417">
    <property type="entry name" value="P-loop_NTPase"/>
</dbReference>
<dbReference type="GO" id="GO:0005524">
    <property type="term" value="F:ATP binding"/>
    <property type="evidence" value="ECO:0007669"/>
    <property type="project" value="UniProtKB-UniRule"/>
</dbReference>
<keyword evidence="10" id="KW-0460">Magnesium</keyword>
<dbReference type="PANTHER" id="PTHR43622:SF7">
    <property type="entry name" value="3-DEHYDROQUINATE SYNTHASE, CHLOROPLASTIC"/>
    <property type="match status" value="1"/>
</dbReference>
<comment type="catalytic activity">
    <reaction evidence="10">
        <text>shikimate + ATP = 3-phosphoshikimate + ADP + H(+)</text>
        <dbReference type="Rhea" id="RHEA:13121"/>
        <dbReference type="ChEBI" id="CHEBI:15378"/>
        <dbReference type="ChEBI" id="CHEBI:30616"/>
        <dbReference type="ChEBI" id="CHEBI:36208"/>
        <dbReference type="ChEBI" id="CHEBI:145989"/>
        <dbReference type="ChEBI" id="CHEBI:456216"/>
        <dbReference type="EC" id="2.7.1.71"/>
    </reaction>
</comment>
<dbReference type="Pfam" id="PF01761">
    <property type="entry name" value="DHQ_synthase"/>
    <property type="match status" value="1"/>
</dbReference>
<evidence type="ECO:0000313" key="14">
    <source>
        <dbReference type="Proteomes" id="UP000065807"/>
    </source>
</evidence>
<dbReference type="InterPro" id="IPR000623">
    <property type="entry name" value="Shikimate_kinase/TSH1"/>
</dbReference>
<keyword evidence="10" id="KW-0418">Kinase</keyword>
<dbReference type="Gene3D" id="3.40.50.300">
    <property type="entry name" value="P-loop containing nucleotide triphosphate hydrolases"/>
    <property type="match status" value="1"/>
</dbReference>
<evidence type="ECO:0000256" key="3">
    <source>
        <dbReference type="ARBA" id="ARBA00004661"/>
    </source>
</evidence>
<keyword evidence="10" id="KW-0479">Metal-binding</keyword>
<dbReference type="CDD" id="cd08195">
    <property type="entry name" value="DHQS"/>
    <property type="match status" value="1"/>
</dbReference>
<dbReference type="InterPro" id="IPR056179">
    <property type="entry name" value="DHQS_C"/>
</dbReference>
<dbReference type="PANTHER" id="PTHR43622">
    <property type="entry name" value="3-DEHYDROQUINATE SYNTHASE"/>
    <property type="match status" value="1"/>
</dbReference>
<feature type="binding site" evidence="10">
    <location>
        <position position="53"/>
    </location>
    <ligand>
        <name>substrate</name>
    </ligand>
</feature>
<dbReference type="GO" id="GO:0000287">
    <property type="term" value="F:magnesium ion binding"/>
    <property type="evidence" value="ECO:0007669"/>
    <property type="project" value="UniProtKB-UniRule"/>
</dbReference>
<dbReference type="GO" id="GO:0009423">
    <property type="term" value="P:chorismate biosynthetic process"/>
    <property type="evidence" value="ECO:0007669"/>
    <property type="project" value="UniProtKB-UniRule"/>
</dbReference>
<keyword evidence="14" id="KW-1185">Reference proteome</keyword>
<dbReference type="InterPro" id="IPR030960">
    <property type="entry name" value="DHQS/DOIS_N"/>
</dbReference>
<comment type="pathway">
    <text evidence="3">Metabolic intermediate biosynthesis; chorismate biosynthesis; chorismate from D-erythrose 4-phosphate and phosphoenolpyruvate: step 2/7.</text>
</comment>
<keyword evidence="6" id="KW-0520">NAD</keyword>
<feature type="domain" description="3-dehydroquinate synthase N-terminal" evidence="11">
    <location>
        <begin position="233"/>
        <end position="342"/>
    </location>
</feature>
<dbReference type="GO" id="GO:0008652">
    <property type="term" value="P:amino acid biosynthetic process"/>
    <property type="evidence" value="ECO:0007669"/>
    <property type="project" value="UniProtKB-KW"/>
</dbReference>
<reference evidence="14" key="1">
    <citation type="submission" date="2015-07" db="EMBL/GenBank/DDBJ databases">
        <title>Complete genome sequence and phylogenetic analysis of Limnochorda pilosa.</title>
        <authorList>
            <person name="Watanabe M."/>
            <person name="Kojima H."/>
            <person name="Fukui M."/>
        </authorList>
    </citation>
    <scope>NUCLEOTIDE SEQUENCE [LARGE SCALE GENOMIC DNA]</scope>
    <source>
        <strain evidence="14">HC45</strain>
    </source>
</reference>
<dbReference type="Proteomes" id="UP000065807">
    <property type="component" value="Chromosome"/>
</dbReference>
<evidence type="ECO:0000256" key="9">
    <source>
        <dbReference type="ARBA" id="ARBA00023268"/>
    </source>
</evidence>
<evidence type="ECO:0000259" key="11">
    <source>
        <dbReference type="Pfam" id="PF01761"/>
    </source>
</evidence>
<dbReference type="SUPFAM" id="SSF56796">
    <property type="entry name" value="Dehydroquinate synthase-like"/>
    <property type="match status" value="1"/>
</dbReference>
<feature type="binding site" evidence="10">
    <location>
        <position position="113"/>
    </location>
    <ligand>
        <name>ATP</name>
        <dbReference type="ChEBI" id="CHEBI:30616"/>
    </ligand>
</feature>
<feature type="binding site" evidence="10">
    <location>
        <position position="131"/>
    </location>
    <ligand>
        <name>substrate</name>
    </ligand>
</feature>
<reference evidence="14" key="2">
    <citation type="journal article" date="2016" name="Int. J. Syst. Evol. Microbiol.">
        <title>Complete genome sequence and cell structure of Limnochorda pilosa, a Gram-negative spore-former within the phylum Firmicutes.</title>
        <authorList>
            <person name="Watanabe M."/>
            <person name="Kojima H."/>
            <person name="Fukui M."/>
        </authorList>
    </citation>
    <scope>NUCLEOTIDE SEQUENCE [LARGE SCALE GENOMIC DNA]</scope>
    <source>
        <strain evidence="14">HC45</strain>
    </source>
</reference>
<evidence type="ECO:0000256" key="2">
    <source>
        <dbReference type="ARBA" id="ARBA00001911"/>
    </source>
</evidence>
<gene>
    <name evidence="10" type="primary">aroK</name>
    <name evidence="13" type="ORF">LIP_2611</name>
</gene>
<feature type="binding site" evidence="10">
    <location>
        <position position="75"/>
    </location>
    <ligand>
        <name>substrate</name>
    </ligand>
</feature>
<dbReference type="EC" id="2.7.1.71" evidence="10"/>
<evidence type="ECO:0000256" key="8">
    <source>
        <dbReference type="ARBA" id="ARBA00023239"/>
    </source>
</evidence>
<evidence type="ECO:0000256" key="5">
    <source>
        <dbReference type="ARBA" id="ARBA00022605"/>
    </source>
</evidence>
<comment type="cofactor">
    <cofactor evidence="2">
        <name>NAD(+)</name>
        <dbReference type="ChEBI" id="CHEBI:57540"/>
    </cofactor>
</comment>
<comment type="pathway">
    <text evidence="10">Metabolic intermediate biosynthesis; chorismate biosynthesis; chorismate from D-erythrose 4-phosphate and phosphoenolpyruvate: step 5/7.</text>
</comment>
<dbReference type="UniPathway" id="UPA00053">
    <property type="reaction ID" value="UER00088"/>
</dbReference>
<dbReference type="STRING" id="1555112.LIP_2611"/>
<dbReference type="PATRIC" id="fig|1555112.3.peg.2651"/>
<sequence length="542" mass="57242">MLVGFSGAGKSSVGRDGAGRLGMPFVDLDEAVAQRAGASIPELFRAEGEAGFRRREAEALAALLEPGGRVIALGGGAWARPEVRALLGPSDLALWLDLPFEEAWRRVASEPGRPLVEALGEEGLRRLYEERLPAYGLADGRLAVDGLSVAEAGARLARWWRARPQAVVRPDVHAPGYPVHLRPRLLEEAGPIWGEAGVEGDVLVVSQHALEPHAPLLARSLAAAGVSARWHWMDEGEEAKTPSAVAAIWHAALEMGLDRGGTVVAFGGGVVGDTAGFAAATFVRGVRWVALPTTLLAQVDAGIGGKVGVNLPQGKNLVGAFHHPRLVLADPAVLDTLPERERAAGMAEVVKSLLLAGPEPLAGLEAAVEEGLPAWEPFIVASVRLKAATVACDPREAGVRAILNLGHTVGHALEAVTGYGRYLHGEAVAVGLVTALLLSQRLAGLDPEWTRRTAVLLRRLKLPLDAPALHDPALAPDFRRALRYDKKARRGEVRFVLLEAPGRPRVGVPVEREAVEEALAQQVRLAESLGAAEGPGAPGSER</sequence>
<comment type="subcellular location">
    <subcellularLocation>
        <location evidence="10">Cytoplasm</location>
    </subcellularLocation>
</comment>
<organism evidence="13 14">
    <name type="scientific">Limnochorda pilosa</name>
    <dbReference type="NCBI Taxonomy" id="1555112"/>
    <lineage>
        <taxon>Bacteria</taxon>
        <taxon>Bacillati</taxon>
        <taxon>Bacillota</taxon>
        <taxon>Limnochordia</taxon>
        <taxon>Limnochordales</taxon>
        <taxon>Limnochordaceae</taxon>
        <taxon>Limnochorda</taxon>
    </lineage>
</organism>
<keyword evidence="10" id="KW-0067">ATP-binding</keyword>
<comment type="catalytic activity">
    <reaction evidence="1">
        <text>7-phospho-2-dehydro-3-deoxy-D-arabino-heptonate = 3-dehydroquinate + phosphate</text>
        <dbReference type="Rhea" id="RHEA:21968"/>
        <dbReference type="ChEBI" id="CHEBI:32364"/>
        <dbReference type="ChEBI" id="CHEBI:43474"/>
        <dbReference type="ChEBI" id="CHEBI:58394"/>
        <dbReference type="EC" id="4.2.3.4"/>
    </reaction>
</comment>
<comment type="similarity">
    <text evidence="10">Belongs to the shikimate kinase family.</text>
</comment>